<protein>
    <submittedName>
        <fullName evidence="1">Uncharacterized protein</fullName>
    </submittedName>
</protein>
<dbReference type="EMBL" id="JAKROA010000001">
    <property type="protein sequence ID" value="KAL5112203.1"/>
    <property type="molecule type" value="Genomic_DNA"/>
</dbReference>
<keyword evidence="2" id="KW-1185">Reference proteome</keyword>
<organism evidence="1 2">
    <name type="scientific">Taenia crassiceps</name>
    <dbReference type="NCBI Taxonomy" id="6207"/>
    <lineage>
        <taxon>Eukaryota</taxon>
        <taxon>Metazoa</taxon>
        <taxon>Spiralia</taxon>
        <taxon>Lophotrochozoa</taxon>
        <taxon>Platyhelminthes</taxon>
        <taxon>Cestoda</taxon>
        <taxon>Eucestoda</taxon>
        <taxon>Cyclophyllidea</taxon>
        <taxon>Taeniidae</taxon>
        <taxon>Taenia</taxon>
    </lineage>
</organism>
<accession>A0ABR4QQW8</accession>
<name>A0ABR4QQW8_9CEST</name>
<comment type="caution">
    <text evidence="1">The sequence shown here is derived from an EMBL/GenBank/DDBJ whole genome shotgun (WGS) entry which is preliminary data.</text>
</comment>
<reference evidence="1 2" key="1">
    <citation type="journal article" date="2022" name="Front. Cell. Infect. Microbiol.">
        <title>The Genomes of Two Strains of Taenia crassiceps the Animal Model for the Study of Human Cysticercosis.</title>
        <authorList>
            <person name="Bobes R.J."/>
            <person name="Estrada K."/>
            <person name="Rios-Valencia D.G."/>
            <person name="Calderon-Gallegos A."/>
            <person name="de la Torre P."/>
            <person name="Carrero J.C."/>
            <person name="Sanchez-Flores A."/>
            <person name="Laclette J.P."/>
        </authorList>
    </citation>
    <scope>NUCLEOTIDE SEQUENCE [LARGE SCALE GENOMIC DNA]</scope>
    <source>
        <strain evidence="1">WFUcys</strain>
    </source>
</reference>
<evidence type="ECO:0000313" key="2">
    <source>
        <dbReference type="Proteomes" id="UP001651158"/>
    </source>
</evidence>
<proteinExistence type="predicted"/>
<evidence type="ECO:0000313" key="1">
    <source>
        <dbReference type="EMBL" id="KAL5112203.1"/>
    </source>
</evidence>
<sequence>MMGQRCSYKDLKNTNRTSIAAMQMQNWLQWIAATATSRIMKLKFQSCGSWPLSGQSWLKQMLSFHYIQEQQQIFGMVGSREDGLCKRQAVYWLCLSPPECILSHMG</sequence>
<dbReference type="Proteomes" id="UP001651158">
    <property type="component" value="Unassembled WGS sequence"/>
</dbReference>
<gene>
    <name evidence="1" type="ORF">TcWFU_005705</name>
</gene>